<keyword evidence="2" id="KW-0274">FAD</keyword>
<protein>
    <recommendedName>
        <fullName evidence="7">FAD-binding domain-containing protein</fullName>
    </recommendedName>
</protein>
<keyword evidence="3" id="KW-0560">Oxidoreductase</keyword>
<dbReference type="PANTHER" id="PTHR46972">
    <property type="entry name" value="MONOOXYGENASE ASQM-RELATED"/>
    <property type="match status" value="1"/>
</dbReference>
<evidence type="ECO:0000256" key="4">
    <source>
        <dbReference type="ARBA" id="ARBA00023033"/>
    </source>
</evidence>
<keyword evidence="1" id="KW-0285">Flavoprotein</keyword>
<evidence type="ECO:0000313" key="6">
    <source>
        <dbReference type="Proteomes" id="UP000193642"/>
    </source>
</evidence>
<feature type="non-terminal residue" evidence="5">
    <location>
        <position position="1"/>
    </location>
</feature>
<feature type="non-terminal residue" evidence="5">
    <location>
        <position position="188"/>
    </location>
</feature>
<dbReference type="AlphaFoldDB" id="A0A1Y2CT57"/>
<dbReference type="EMBL" id="MCGO01000008">
    <property type="protein sequence ID" value="ORY50034.1"/>
    <property type="molecule type" value="Genomic_DNA"/>
</dbReference>
<keyword evidence="6" id="KW-1185">Reference proteome</keyword>
<name>A0A1Y2CT57_9FUNG</name>
<dbReference type="Proteomes" id="UP000193642">
    <property type="component" value="Unassembled WGS sequence"/>
</dbReference>
<evidence type="ECO:0000256" key="2">
    <source>
        <dbReference type="ARBA" id="ARBA00022827"/>
    </source>
</evidence>
<dbReference type="PANTHER" id="PTHR46972:SF1">
    <property type="entry name" value="FAD DEPENDENT OXIDOREDUCTASE DOMAIN-CONTAINING PROTEIN"/>
    <property type="match status" value="1"/>
</dbReference>
<accession>A0A1Y2CT57</accession>
<dbReference type="Gene3D" id="3.50.50.60">
    <property type="entry name" value="FAD/NAD(P)-binding domain"/>
    <property type="match status" value="1"/>
</dbReference>
<dbReference type="GO" id="GO:0004497">
    <property type="term" value="F:monooxygenase activity"/>
    <property type="evidence" value="ECO:0007669"/>
    <property type="project" value="UniProtKB-KW"/>
</dbReference>
<dbReference type="SUPFAM" id="SSF51905">
    <property type="entry name" value="FAD/NAD(P)-binding domain"/>
    <property type="match status" value="1"/>
</dbReference>
<dbReference type="STRING" id="329046.A0A1Y2CT57"/>
<reference evidence="5 6" key="1">
    <citation type="submission" date="2016-07" db="EMBL/GenBank/DDBJ databases">
        <title>Pervasive Adenine N6-methylation of Active Genes in Fungi.</title>
        <authorList>
            <consortium name="DOE Joint Genome Institute"/>
            <person name="Mondo S.J."/>
            <person name="Dannebaum R.O."/>
            <person name="Kuo R.C."/>
            <person name="Labutti K."/>
            <person name="Haridas S."/>
            <person name="Kuo A."/>
            <person name="Salamov A."/>
            <person name="Ahrendt S.R."/>
            <person name="Lipzen A."/>
            <person name="Sullivan W."/>
            <person name="Andreopoulos W.B."/>
            <person name="Clum A."/>
            <person name="Lindquist E."/>
            <person name="Daum C."/>
            <person name="Ramamoorthy G.K."/>
            <person name="Gryganskyi A."/>
            <person name="Culley D."/>
            <person name="Magnuson J.K."/>
            <person name="James T.Y."/>
            <person name="O'Malley M.A."/>
            <person name="Stajich J.E."/>
            <person name="Spatafora J.W."/>
            <person name="Visel A."/>
            <person name="Grigoriev I.V."/>
        </authorList>
    </citation>
    <scope>NUCLEOTIDE SEQUENCE [LARGE SCALE GENOMIC DNA]</scope>
    <source>
        <strain evidence="5 6">JEL800</strain>
    </source>
</reference>
<dbReference type="InterPro" id="IPR036188">
    <property type="entry name" value="FAD/NAD-bd_sf"/>
</dbReference>
<dbReference type="OrthoDB" id="655030at2759"/>
<gene>
    <name evidence="5" type="ORF">BCR33DRAFT_560369</name>
</gene>
<sequence>ESRAVFKCKSKYLKATPRGLPRRPRWIARSARRNWTPRPWFRGSYGRVQEIRSRWRRRDNDSQQQRRRALQRQGRWFEARDREGRSVESLAGLVEGGYCAWNHKLVSLQPSKTGTKVVLSFANGVSETVDFVVGADGAWSKVRPHLSSVSPAYTGVSFFDITLPKTTVHSLPIGGFFPWMERVQVSAA</sequence>
<organism evidence="5 6">
    <name type="scientific">Rhizoclosmatium globosum</name>
    <dbReference type="NCBI Taxonomy" id="329046"/>
    <lineage>
        <taxon>Eukaryota</taxon>
        <taxon>Fungi</taxon>
        <taxon>Fungi incertae sedis</taxon>
        <taxon>Chytridiomycota</taxon>
        <taxon>Chytridiomycota incertae sedis</taxon>
        <taxon>Chytridiomycetes</taxon>
        <taxon>Chytridiales</taxon>
        <taxon>Chytriomycetaceae</taxon>
        <taxon>Rhizoclosmatium</taxon>
    </lineage>
</organism>
<evidence type="ECO:0000256" key="1">
    <source>
        <dbReference type="ARBA" id="ARBA00022630"/>
    </source>
</evidence>
<evidence type="ECO:0008006" key="7">
    <source>
        <dbReference type="Google" id="ProtNLM"/>
    </source>
</evidence>
<comment type="caution">
    <text evidence="5">The sequence shown here is derived from an EMBL/GenBank/DDBJ whole genome shotgun (WGS) entry which is preliminary data.</text>
</comment>
<keyword evidence="4" id="KW-0503">Monooxygenase</keyword>
<evidence type="ECO:0000313" key="5">
    <source>
        <dbReference type="EMBL" id="ORY50034.1"/>
    </source>
</evidence>
<proteinExistence type="predicted"/>
<evidence type="ECO:0000256" key="3">
    <source>
        <dbReference type="ARBA" id="ARBA00023002"/>
    </source>
</evidence>